<comment type="caution">
    <text evidence="1">The sequence shown here is derived from an EMBL/GenBank/DDBJ whole genome shotgun (WGS) entry which is preliminary data.</text>
</comment>
<accession>A0A8S1HMZ9</accession>
<dbReference type="Pfam" id="PF25824">
    <property type="entry name" value="DUF7951"/>
    <property type="match status" value="1"/>
</dbReference>
<dbReference type="Proteomes" id="UP000835052">
    <property type="component" value="Unassembled WGS sequence"/>
</dbReference>
<proteinExistence type="predicted"/>
<dbReference type="AlphaFoldDB" id="A0A8S1HMZ9"/>
<protein>
    <submittedName>
        <fullName evidence="1">Uncharacterized protein</fullName>
    </submittedName>
</protein>
<dbReference type="EMBL" id="CAJGYM010000092">
    <property type="protein sequence ID" value="CAD6197364.1"/>
    <property type="molecule type" value="Genomic_DNA"/>
</dbReference>
<name>A0A8S1HMZ9_9PELO</name>
<gene>
    <name evidence="1" type="ORF">CAUJ_LOCUS13273</name>
</gene>
<dbReference type="InterPro" id="IPR057711">
    <property type="entry name" value="DUF7951"/>
</dbReference>
<reference evidence="1" key="1">
    <citation type="submission" date="2020-10" db="EMBL/GenBank/DDBJ databases">
        <authorList>
            <person name="Kikuchi T."/>
        </authorList>
    </citation>
    <scope>NUCLEOTIDE SEQUENCE</scope>
    <source>
        <strain evidence="1">NKZ352</strain>
    </source>
</reference>
<organism evidence="1 2">
    <name type="scientific">Caenorhabditis auriculariae</name>
    <dbReference type="NCBI Taxonomy" id="2777116"/>
    <lineage>
        <taxon>Eukaryota</taxon>
        <taxon>Metazoa</taxon>
        <taxon>Ecdysozoa</taxon>
        <taxon>Nematoda</taxon>
        <taxon>Chromadorea</taxon>
        <taxon>Rhabditida</taxon>
        <taxon>Rhabditina</taxon>
        <taxon>Rhabditomorpha</taxon>
        <taxon>Rhabditoidea</taxon>
        <taxon>Rhabditidae</taxon>
        <taxon>Peloderinae</taxon>
        <taxon>Caenorhabditis</taxon>
    </lineage>
</organism>
<dbReference type="OrthoDB" id="5807896at2759"/>
<keyword evidence="2" id="KW-1185">Reference proteome</keyword>
<sequence length="392" mass="43935">MLNQDLNEFLSLTVDFNLENEEKKKGPIELSLQLWDKKNSKTPISTRKVPWSSGQPLPNQINYNEVEEQVQIIGSTTIARIPMSKIKIESITASTAAKHRSTRVRTFETFAVDPVPTTDNSSLFAAVSAVIENPSKGKRWNKLATELEELNVAETSTSSLTNGSLSSVEQTQLVDALRTHVEDPETEKEASRRLLSAIVFSHLLTFRSQDAILRLCLANGFSDVVELLLSTSKEAVSEHVLAGYLKLAASSTDENRANEIIYSVLSRNYSRPTFVEALSEQLNPEESVGIMTRLVEIYKEFEPKNAKDHQVSTDFSKKALQLLAILLDSHGARFVWEDAVHEKAGSNLNFFVRSMSSLVDAFNKFDAFGKIQPPEDRQKVRRVVLVEHKLAW</sequence>
<evidence type="ECO:0000313" key="1">
    <source>
        <dbReference type="EMBL" id="CAD6197364.1"/>
    </source>
</evidence>
<evidence type="ECO:0000313" key="2">
    <source>
        <dbReference type="Proteomes" id="UP000835052"/>
    </source>
</evidence>